<comment type="caution">
    <text evidence="1">The sequence shown here is derived from an EMBL/GenBank/DDBJ whole genome shotgun (WGS) entry which is preliminary data.</text>
</comment>
<gene>
    <name evidence="1" type="ORF">DPEC_G00328380</name>
</gene>
<evidence type="ECO:0000313" key="2">
    <source>
        <dbReference type="Proteomes" id="UP001157502"/>
    </source>
</evidence>
<evidence type="ECO:0000313" key="1">
    <source>
        <dbReference type="EMBL" id="KAJ7987622.1"/>
    </source>
</evidence>
<proteinExistence type="predicted"/>
<protein>
    <submittedName>
        <fullName evidence="1">Uncharacterized protein</fullName>
    </submittedName>
</protein>
<sequence length="109" mass="11795">MSPCSPPPPPPPPPALFLRFISPGQARSLTLIGPDGNSSWGLCLYARESLQYVSFIVSGTQHANFNQPHTKCPRPGPARPTALAKGNVPKRGFPAPGRADATRVRRERR</sequence>
<dbReference type="Proteomes" id="UP001157502">
    <property type="component" value="Chromosome 32"/>
</dbReference>
<name>A0ACC2F8B5_DALPE</name>
<keyword evidence="2" id="KW-1185">Reference proteome</keyword>
<organism evidence="1 2">
    <name type="scientific">Dallia pectoralis</name>
    <name type="common">Alaska blackfish</name>
    <dbReference type="NCBI Taxonomy" id="75939"/>
    <lineage>
        <taxon>Eukaryota</taxon>
        <taxon>Metazoa</taxon>
        <taxon>Chordata</taxon>
        <taxon>Craniata</taxon>
        <taxon>Vertebrata</taxon>
        <taxon>Euteleostomi</taxon>
        <taxon>Actinopterygii</taxon>
        <taxon>Neopterygii</taxon>
        <taxon>Teleostei</taxon>
        <taxon>Protacanthopterygii</taxon>
        <taxon>Esociformes</taxon>
        <taxon>Umbridae</taxon>
        <taxon>Dallia</taxon>
    </lineage>
</organism>
<reference evidence="1" key="1">
    <citation type="submission" date="2021-05" db="EMBL/GenBank/DDBJ databases">
        <authorList>
            <person name="Pan Q."/>
            <person name="Jouanno E."/>
            <person name="Zahm M."/>
            <person name="Klopp C."/>
            <person name="Cabau C."/>
            <person name="Louis A."/>
            <person name="Berthelot C."/>
            <person name="Parey E."/>
            <person name="Roest Crollius H."/>
            <person name="Montfort J."/>
            <person name="Robinson-Rechavi M."/>
            <person name="Bouchez O."/>
            <person name="Lampietro C."/>
            <person name="Lopez Roques C."/>
            <person name="Donnadieu C."/>
            <person name="Postlethwait J."/>
            <person name="Bobe J."/>
            <person name="Dillon D."/>
            <person name="Chandos A."/>
            <person name="von Hippel F."/>
            <person name="Guiguen Y."/>
        </authorList>
    </citation>
    <scope>NUCLEOTIDE SEQUENCE</scope>
    <source>
        <strain evidence="1">YG-Jan2019</strain>
    </source>
</reference>
<dbReference type="EMBL" id="CM055759">
    <property type="protein sequence ID" value="KAJ7987622.1"/>
    <property type="molecule type" value="Genomic_DNA"/>
</dbReference>
<accession>A0ACC2F8B5</accession>